<gene>
    <name evidence="2" type="ORF">BC343_21425</name>
</gene>
<name>A0A1S9PJ94_9SPHI</name>
<dbReference type="SMART" id="SM01321">
    <property type="entry name" value="Y1_Tnp"/>
    <property type="match status" value="1"/>
</dbReference>
<dbReference type="EMBL" id="MBTF01000003">
    <property type="protein sequence ID" value="OOQ61016.1"/>
    <property type="molecule type" value="Genomic_DNA"/>
</dbReference>
<accession>A0A1S9PJ94</accession>
<protein>
    <submittedName>
        <fullName evidence="2">Transposase</fullName>
    </submittedName>
</protein>
<dbReference type="STRING" id="1792845.BC343_21425"/>
<dbReference type="PANTHER" id="PTHR36966:SF1">
    <property type="entry name" value="REP-ASSOCIATED TYROSINE TRANSPOSASE"/>
    <property type="match status" value="1"/>
</dbReference>
<feature type="domain" description="Transposase IS200-like" evidence="1">
    <location>
        <begin position="9"/>
        <end position="148"/>
    </location>
</feature>
<dbReference type="RefSeq" id="WP_078346842.1">
    <property type="nucleotide sequence ID" value="NZ_MBTF01000003.1"/>
</dbReference>
<dbReference type="NCBIfam" id="NF047646">
    <property type="entry name" value="REP_Tyr_transpos"/>
    <property type="match status" value="1"/>
</dbReference>
<dbReference type="PANTHER" id="PTHR36966">
    <property type="entry name" value="REP-ASSOCIATED TYROSINE TRANSPOSASE"/>
    <property type="match status" value="1"/>
</dbReference>
<evidence type="ECO:0000259" key="1">
    <source>
        <dbReference type="SMART" id="SM01321"/>
    </source>
</evidence>
<comment type="caution">
    <text evidence="2">The sequence shown here is derived from an EMBL/GenBank/DDBJ whole genome shotgun (WGS) entry which is preliminary data.</text>
</comment>
<dbReference type="InterPro" id="IPR002686">
    <property type="entry name" value="Transposase_17"/>
</dbReference>
<dbReference type="OrthoDB" id="9788881at2"/>
<proteinExistence type="predicted"/>
<dbReference type="GO" id="GO:0004803">
    <property type="term" value="F:transposase activity"/>
    <property type="evidence" value="ECO:0007669"/>
    <property type="project" value="InterPro"/>
</dbReference>
<organism evidence="2 3">
    <name type="scientific">Mucilaginibacter pedocola</name>
    <dbReference type="NCBI Taxonomy" id="1792845"/>
    <lineage>
        <taxon>Bacteria</taxon>
        <taxon>Pseudomonadati</taxon>
        <taxon>Bacteroidota</taxon>
        <taxon>Sphingobacteriia</taxon>
        <taxon>Sphingobacteriales</taxon>
        <taxon>Sphingobacteriaceae</taxon>
        <taxon>Mucilaginibacter</taxon>
    </lineage>
</organism>
<dbReference type="Pfam" id="PF01797">
    <property type="entry name" value="Y1_Tnp"/>
    <property type="match status" value="1"/>
</dbReference>
<dbReference type="GO" id="GO:0043565">
    <property type="term" value="F:sequence-specific DNA binding"/>
    <property type="evidence" value="ECO:0007669"/>
    <property type="project" value="TreeGrafter"/>
</dbReference>
<dbReference type="GO" id="GO:0006313">
    <property type="term" value="P:DNA transposition"/>
    <property type="evidence" value="ECO:0007669"/>
    <property type="project" value="InterPro"/>
</dbReference>
<dbReference type="Proteomes" id="UP000189739">
    <property type="component" value="Unassembled WGS sequence"/>
</dbReference>
<evidence type="ECO:0000313" key="3">
    <source>
        <dbReference type="Proteomes" id="UP000189739"/>
    </source>
</evidence>
<sequence length="183" mass="21828">MGRKYKFHENDSLYFVSFATVNWVDVFTRRIYCDIIVDSLKYCIEKKGLELYAWCIMSNHVHLIISTEKGNLSDIFRDMKRHTSKAILKAIEENAQESRREWMLWMFKRAGQHNPNNEVYQFWQQNNHPIELSTNEMMQQRLDYLHNNPVESGCVEYPPEYLYSSAKDYYTDQPGLLPIILIS</sequence>
<keyword evidence="3" id="KW-1185">Reference proteome</keyword>
<dbReference type="Gene3D" id="3.30.70.1290">
    <property type="entry name" value="Transposase IS200-like"/>
    <property type="match status" value="1"/>
</dbReference>
<evidence type="ECO:0000313" key="2">
    <source>
        <dbReference type="EMBL" id="OOQ61016.1"/>
    </source>
</evidence>
<dbReference type="SUPFAM" id="SSF143422">
    <property type="entry name" value="Transposase IS200-like"/>
    <property type="match status" value="1"/>
</dbReference>
<dbReference type="AlphaFoldDB" id="A0A1S9PJ94"/>
<dbReference type="InterPro" id="IPR052715">
    <property type="entry name" value="RAYT_transposase"/>
</dbReference>
<dbReference type="InterPro" id="IPR036515">
    <property type="entry name" value="Transposase_17_sf"/>
</dbReference>
<reference evidence="2 3" key="1">
    <citation type="submission" date="2016-07" db="EMBL/GenBank/DDBJ databases">
        <title>Genomic analysis of zinc-resistant bacterium Mucilaginibacter pedocola TBZ30.</title>
        <authorList>
            <person name="Huang J."/>
            <person name="Tang J."/>
        </authorList>
    </citation>
    <scope>NUCLEOTIDE SEQUENCE [LARGE SCALE GENOMIC DNA]</scope>
    <source>
        <strain evidence="2 3">TBZ30</strain>
    </source>
</reference>